<name>A0A1M4VXZ8_9ACTN</name>
<accession>A0A1M4VXZ8</accession>
<dbReference type="STRING" id="1121881.SAMN02745225_01474"/>
<dbReference type="EMBL" id="FQUL01000020">
    <property type="protein sequence ID" value="SHE73848.1"/>
    <property type="molecule type" value="Genomic_DNA"/>
</dbReference>
<evidence type="ECO:0000313" key="1">
    <source>
        <dbReference type="EMBL" id="SHE73848.1"/>
    </source>
</evidence>
<dbReference type="RefSeq" id="WP_143146454.1">
    <property type="nucleotide sequence ID" value="NZ_FQUL01000020.1"/>
</dbReference>
<evidence type="ECO:0008006" key="3">
    <source>
        <dbReference type="Google" id="ProtNLM"/>
    </source>
</evidence>
<dbReference type="AlphaFoldDB" id="A0A1M4VXZ8"/>
<gene>
    <name evidence="1" type="ORF">SAMN02745225_01474</name>
</gene>
<dbReference type="OrthoDB" id="3291843at2"/>
<dbReference type="Proteomes" id="UP000184295">
    <property type="component" value="Unassembled WGS sequence"/>
</dbReference>
<reference evidence="2" key="1">
    <citation type="submission" date="2016-11" db="EMBL/GenBank/DDBJ databases">
        <authorList>
            <person name="Varghese N."/>
            <person name="Submissions S."/>
        </authorList>
    </citation>
    <scope>NUCLEOTIDE SEQUENCE [LARGE SCALE GENOMIC DNA]</scope>
    <source>
        <strain evidence="2">DSM 19514</strain>
    </source>
</reference>
<sequence>MADDSPQGQVPGGGDSVSSILSYAISLVESAKSVPLSSSVMVSREELLDLLYRAVDMVPQEIMEARRLLRDKESYLEGVRLEAEEILEAARAQAETFVSKTEVMRQANLKARHLIQEAKEEASKMRFEAEDYADQRLAALEIALVNTLKAVKAGRERLAISVGVREPAKPIVGNSGTLEDDFFDQDES</sequence>
<keyword evidence="2" id="KW-1185">Reference proteome</keyword>
<protein>
    <recommendedName>
        <fullName evidence="3">ATPase</fullName>
    </recommendedName>
</protein>
<evidence type="ECO:0000313" key="2">
    <source>
        <dbReference type="Proteomes" id="UP000184295"/>
    </source>
</evidence>
<organism evidence="1 2">
    <name type="scientific">Ferrithrix thermotolerans DSM 19514</name>
    <dbReference type="NCBI Taxonomy" id="1121881"/>
    <lineage>
        <taxon>Bacteria</taxon>
        <taxon>Bacillati</taxon>
        <taxon>Actinomycetota</taxon>
        <taxon>Acidimicrobiia</taxon>
        <taxon>Acidimicrobiales</taxon>
        <taxon>Acidimicrobiaceae</taxon>
        <taxon>Ferrithrix</taxon>
    </lineage>
</organism>
<proteinExistence type="predicted"/>